<organism evidence="3 4">
    <name type="scientific">Vitrella brassicaformis (strain CCMP3155)</name>
    <dbReference type="NCBI Taxonomy" id="1169540"/>
    <lineage>
        <taxon>Eukaryota</taxon>
        <taxon>Sar</taxon>
        <taxon>Alveolata</taxon>
        <taxon>Colpodellida</taxon>
        <taxon>Vitrellaceae</taxon>
        <taxon>Vitrella</taxon>
    </lineage>
</organism>
<evidence type="ECO:0000256" key="1">
    <source>
        <dbReference type="SAM" id="Phobius"/>
    </source>
</evidence>
<evidence type="ECO:0000313" key="4">
    <source>
        <dbReference type="Proteomes" id="UP000041254"/>
    </source>
</evidence>
<feature type="transmembrane region" description="Helical" evidence="1">
    <location>
        <begin position="235"/>
        <end position="254"/>
    </location>
</feature>
<gene>
    <name evidence="3" type="ORF">Vbra_15769</name>
</gene>
<dbReference type="VEuPathDB" id="CryptoDB:Vbra_15769"/>
<dbReference type="AlphaFoldDB" id="A0A0G4FNC4"/>
<dbReference type="PANTHER" id="PTHR37312:SF1">
    <property type="entry name" value="MEMBRANE-BOUND ACYLTRANSFERASE YKRP-RELATED"/>
    <property type="match status" value="1"/>
</dbReference>
<dbReference type="EMBL" id="CDMY01000466">
    <property type="protein sequence ID" value="CEM15515.1"/>
    <property type="molecule type" value="Genomic_DNA"/>
</dbReference>
<dbReference type="GO" id="GO:0016747">
    <property type="term" value="F:acyltransferase activity, transferring groups other than amino-acyl groups"/>
    <property type="evidence" value="ECO:0007669"/>
    <property type="project" value="InterPro"/>
</dbReference>
<feature type="transmembrane region" description="Helical" evidence="1">
    <location>
        <begin position="212"/>
        <end position="229"/>
    </location>
</feature>
<dbReference type="InterPro" id="IPR002656">
    <property type="entry name" value="Acyl_transf_3_dom"/>
</dbReference>
<feature type="transmembrane region" description="Helical" evidence="1">
    <location>
        <begin position="6"/>
        <end position="28"/>
    </location>
</feature>
<keyword evidence="4" id="KW-1185">Reference proteome</keyword>
<dbReference type="InParanoid" id="A0A0G4FNC4"/>
<keyword evidence="1" id="KW-1133">Transmembrane helix</keyword>
<proteinExistence type="predicted"/>
<dbReference type="Pfam" id="PF01757">
    <property type="entry name" value="Acyl_transf_3"/>
    <property type="match status" value="1"/>
</dbReference>
<name>A0A0G4FNC4_VITBC</name>
<feature type="transmembrane region" description="Helical" evidence="1">
    <location>
        <begin position="275"/>
        <end position="294"/>
    </location>
</feature>
<evidence type="ECO:0000313" key="3">
    <source>
        <dbReference type="EMBL" id="CEM15515.1"/>
    </source>
</evidence>
<keyword evidence="1" id="KW-0472">Membrane</keyword>
<feature type="domain" description="Acyltransferase 3" evidence="2">
    <location>
        <begin position="72"/>
        <end position="417"/>
    </location>
</feature>
<accession>A0A0G4FNC4</accession>
<evidence type="ECO:0000259" key="2">
    <source>
        <dbReference type="Pfam" id="PF01757"/>
    </source>
</evidence>
<reference evidence="3 4" key="1">
    <citation type="submission" date="2014-11" db="EMBL/GenBank/DDBJ databases">
        <authorList>
            <person name="Zhu J."/>
            <person name="Qi W."/>
            <person name="Song R."/>
        </authorList>
    </citation>
    <scope>NUCLEOTIDE SEQUENCE [LARGE SCALE GENOMIC DNA]</scope>
</reference>
<protein>
    <recommendedName>
        <fullName evidence="2">Acyltransferase 3 domain-containing protein</fullName>
    </recommendedName>
</protein>
<keyword evidence="1" id="KW-0812">Transmembrane</keyword>
<feature type="transmembrane region" description="Helical" evidence="1">
    <location>
        <begin position="343"/>
        <end position="361"/>
    </location>
</feature>
<dbReference type="InterPro" id="IPR052734">
    <property type="entry name" value="Nod_factor_acetyltransferase"/>
</dbReference>
<dbReference type="Proteomes" id="UP000041254">
    <property type="component" value="Unassembled WGS sequence"/>
</dbReference>
<dbReference type="PANTHER" id="PTHR37312">
    <property type="entry name" value="MEMBRANE-BOUND ACYLTRANSFERASE YKRP-RELATED"/>
    <property type="match status" value="1"/>
</dbReference>
<sequence>MAALGQVTPASVVCAVLGCVVLAVPFIAGKLLEEERPATEGGGDEKPFRSLLGASDTETLSGDDGAERKRLPYLDNLKYIAQCLVVSSHYVSPFYAFPFENEWSWVPGFREMVLNPPCIAMYAFTSGYCSKGALAPQRLFRVVSSLIVPFWLVTELTVLAHCLPFSVRAKDLVTFAQCYAGAERPSHHLWYLGSLVMWRLLAPALLLFKRTYVISTCLSISLFFPYAWNVKPSPVIWWLSMGLHFLPYFAMGLITPPRTLHRAVEQHTRMGWLQLGGVVFLKVYICLTLLSPAFRHFFKQELHPYMQSASYQQCCSPPLDDPLREHFSSGAKLEYYLVWGRKAVAQFILASVLAVSICVFVPRWPSRMTRWGTHSLVAYTLHDVVLKGVRRSMDAADVDGRVQSSPWVYWTVIFATGPIFTAALSTDFVAKQSNATQDTYMSVCP</sequence>